<keyword evidence="7" id="KW-0067">ATP-binding</keyword>
<dbReference type="PANTHER" id="PTHR10492:SF101">
    <property type="entry name" value="ATP-DEPENDENT DNA HELICASE"/>
    <property type="match status" value="1"/>
</dbReference>
<sequence>MSAVYVYQGALMLPKTFVSDFGASLGDYATFIDPNNNQFEVIVERIRGSVFLTTRFNVIHDFCDVHLGGTIVMVFTGAGQFGIIDGVQFLGWPTFSPHFSNHVQSIVDSTYPNLLDGLTDISYFQEKALLAPTNSIVDQINDYMLMPGEEKTYLSYDTPLTQNGNFDAVDDVHTPEFLNTINASGLPHHKIRLKIGVPIIMRKFVLEAKVISGSNISEKVFIPSPVFSHGQLYVAISRVTSRQGLKILIIDGDEESTDTTSNVVYHEVFRNVF</sequence>
<evidence type="ECO:0000313" key="9">
    <source>
        <dbReference type="Proteomes" id="UP000002051"/>
    </source>
</evidence>
<reference evidence="8" key="3">
    <citation type="submission" date="2015-04" db="UniProtKB">
        <authorList>
            <consortium name="EnsemblPlants"/>
        </authorList>
    </citation>
    <scope>IDENTIFICATION</scope>
    <source>
        <strain evidence="8">cv. Jemalong A17</strain>
    </source>
</reference>
<evidence type="ECO:0000256" key="5">
    <source>
        <dbReference type="ARBA" id="ARBA00023242"/>
    </source>
</evidence>
<gene>
    <name evidence="7" type="ordered locus">MTR_1g045920</name>
</gene>
<reference evidence="7 9" key="1">
    <citation type="journal article" date="2011" name="Nature">
        <title>The Medicago genome provides insight into the evolution of rhizobial symbioses.</title>
        <authorList>
            <person name="Young N.D."/>
            <person name="Debelle F."/>
            <person name="Oldroyd G.E."/>
            <person name="Geurts R."/>
            <person name="Cannon S.B."/>
            <person name="Udvardi M.K."/>
            <person name="Benedito V.A."/>
            <person name="Mayer K.F."/>
            <person name="Gouzy J."/>
            <person name="Schoof H."/>
            <person name="Van de Peer Y."/>
            <person name="Proost S."/>
            <person name="Cook D.R."/>
            <person name="Meyers B.C."/>
            <person name="Spannagl M."/>
            <person name="Cheung F."/>
            <person name="De Mita S."/>
            <person name="Krishnakumar V."/>
            <person name="Gundlach H."/>
            <person name="Zhou S."/>
            <person name="Mudge J."/>
            <person name="Bharti A.K."/>
            <person name="Murray J.D."/>
            <person name="Naoumkina M.A."/>
            <person name="Rosen B."/>
            <person name="Silverstein K.A."/>
            <person name="Tang H."/>
            <person name="Rombauts S."/>
            <person name="Zhao P.X."/>
            <person name="Zhou P."/>
            <person name="Barbe V."/>
            <person name="Bardou P."/>
            <person name="Bechner M."/>
            <person name="Bellec A."/>
            <person name="Berger A."/>
            <person name="Berges H."/>
            <person name="Bidwell S."/>
            <person name="Bisseling T."/>
            <person name="Choisne N."/>
            <person name="Couloux A."/>
            <person name="Denny R."/>
            <person name="Deshpande S."/>
            <person name="Dai X."/>
            <person name="Doyle J.J."/>
            <person name="Dudez A.M."/>
            <person name="Farmer A.D."/>
            <person name="Fouteau S."/>
            <person name="Franken C."/>
            <person name="Gibelin C."/>
            <person name="Gish J."/>
            <person name="Goldstein S."/>
            <person name="Gonzalez A.J."/>
            <person name="Green P.J."/>
            <person name="Hallab A."/>
            <person name="Hartog M."/>
            <person name="Hua A."/>
            <person name="Humphray S.J."/>
            <person name="Jeong D.H."/>
            <person name="Jing Y."/>
            <person name="Jocker A."/>
            <person name="Kenton S.M."/>
            <person name="Kim D.J."/>
            <person name="Klee K."/>
            <person name="Lai H."/>
            <person name="Lang C."/>
            <person name="Lin S."/>
            <person name="Macmil S.L."/>
            <person name="Magdelenat G."/>
            <person name="Matthews L."/>
            <person name="McCorrison J."/>
            <person name="Monaghan E.L."/>
            <person name="Mun J.H."/>
            <person name="Najar F.Z."/>
            <person name="Nicholson C."/>
            <person name="Noirot C."/>
            <person name="O'Bleness M."/>
            <person name="Paule C.R."/>
            <person name="Poulain J."/>
            <person name="Prion F."/>
            <person name="Qin B."/>
            <person name="Qu C."/>
            <person name="Retzel E.F."/>
            <person name="Riddle C."/>
            <person name="Sallet E."/>
            <person name="Samain S."/>
            <person name="Samson N."/>
            <person name="Sanders I."/>
            <person name="Saurat O."/>
            <person name="Scarpelli C."/>
            <person name="Schiex T."/>
            <person name="Segurens B."/>
            <person name="Severin A.J."/>
            <person name="Sherrier D.J."/>
            <person name="Shi R."/>
            <person name="Sims S."/>
            <person name="Singer S.R."/>
            <person name="Sinharoy S."/>
            <person name="Sterck L."/>
            <person name="Viollet A."/>
            <person name="Wang B.B."/>
            <person name="Wang K."/>
            <person name="Wang M."/>
            <person name="Wang X."/>
            <person name="Warfsmann J."/>
            <person name="Weissenbach J."/>
            <person name="White D.D."/>
            <person name="White J.D."/>
            <person name="Wiley G.B."/>
            <person name="Wincker P."/>
            <person name="Xing Y."/>
            <person name="Yang L."/>
            <person name="Yao Z."/>
            <person name="Ying F."/>
            <person name="Zhai J."/>
            <person name="Zhou L."/>
            <person name="Zuber A."/>
            <person name="Denarie J."/>
            <person name="Dixon R.A."/>
            <person name="May G.D."/>
            <person name="Schwartz D.C."/>
            <person name="Rogers J."/>
            <person name="Quetier F."/>
            <person name="Town C.D."/>
            <person name="Roe B.A."/>
        </authorList>
    </citation>
    <scope>NUCLEOTIDE SEQUENCE [LARGE SCALE GENOMIC DNA]</scope>
    <source>
        <strain evidence="7">A17</strain>
        <strain evidence="8 9">cv. Jemalong A17</strain>
    </source>
</reference>
<evidence type="ECO:0000259" key="6">
    <source>
        <dbReference type="Pfam" id="PF21530"/>
    </source>
</evidence>
<dbReference type="GO" id="GO:0004386">
    <property type="term" value="F:helicase activity"/>
    <property type="evidence" value="ECO:0007669"/>
    <property type="project" value="UniProtKB-KW"/>
</dbReference>
<dbReference type="InterPro" id="IPR027417">
    <property type="entry name" value="P-loop_NTPase"/>
</dbReference>
<proteinExistence type="predicted"/>
<evidence type="ECO:0000256" key="3">
    <source>
        <dbReference type="ARBA" id="ARBA00023125"/>
    </source>
</evidence>
<comment type="subcellular location">
    <subcellularLocation>
        <location evidence="1">Nucleus</location>
    </subcellularLocation>
</comment>
<dbReference type="InterPro" id="IPR015300">
    <property type="entry name" value="DNA-bd_pseudobarrel_sf"/>
</dbReference>
<dbReference type="Pfam" id="PF21530">
    <property type="entry name" value="Pif1_2B_dom"/>
    <property type="match status" value="1"/>
</dbReference>
<organism evidence="7 9">
    <name type="scientific">Medicago truncatula</name>
    <name type="common">Barrel medic</name>
    <name type="synonym">Medicago tribuloides</name>
    <dbReference type="NCBI Taxonomy" id="3880"/>
    <lineage>
        <taxon>Eukaryota</taxon>
        <taxon>Viridiplantae</taxon>
        <taxon>Streptophyta</taxon>
        <taxon>Embryophyta</taxon>
        <taxon>Tracheophyta</taxon>
        <taxon>Spermatophyta</taxon>
        <taxon>Magnoliopsida</taxon>
        <taxon>eudicotyledons</taxon>
        <taxon>Gunneridae</taxon>
        <taxon>Pentapetalae</taxon>
        <taxon>rosids</taxon>
        <taxon>fabids</taxon>
        <taxon>Fabales</taxon>
        <taxon>Fabaceae</taxon>
        <taxon>Papilionoideae</taxon>
        <taxon>50 kb inversion clade</taxon>
        <taxon>NPAAA clade</taxon>
        <taxon>Hologalegina</taxon>
        <taxon>IRL clade</taxon>
        <taxon>Trifolieae</taxon>
        <taxon>Medicago</taxon>
    </lineage>
</organism>
<dbReference type="eggNOG" id="KOG0987">
    <property type="taxonomic scope" value="Eukaryota"/>
</dbReference>
<dbReference type="EMBL" id="CM001217">
    <property type="protein sequence ID" value="AES60456.1"/>
    <property type="molecule type" value="Genomic_DNA"/>
</dbReference>
<dbReference type="SUPFAM" id="SSF52540">
    <property type="entry name" value="P-loop containing nucleoside triphosphate hydrolases"/>
    <property type="match status" value="1"/>
</dbReference>
<keyword evidence="9" id="KW-1185">Reference proteome</keyword>
<dbReference type="GO" id="GO:0005634">
    <property type="term" value="C:nucleus"/>
    <property type="evidence" value="ECO:0007669"/>
    <property type="project" value="UniProtKB-SubCell"/>
</dbReference>
<keyword evidence="5" id="KW-0539">Nucleus</keyword>
<evidence type="ECO:0000256" key="1">
    <source>
        <dbReference type="ARBA" id="ARBA00004123"/>
    </source>
</evidence>
<keyword evidence="2" id="KW-0805">Transcription regulation</keyword>
<evidence type="ECO:0000256" key="2">
    <source>
        <dbReference type="ARBA" id="ARBA00023015"/>
    </source>
</evidence>
<name>G7I786_MEDTR</name>
<feature type="domain" description="DNA helicase Pif1-like 2B" evidence="6">
    <location>
        <begin position="176"/>
        <end position="201"/>
    </location>
</feature>
<protein>
    <submittedName>
        <fullName evidence="7">PIF1-like helicase</fullName>
    </submittedName>
</protein>
<keyword evidence="7" id="KW-0378">Hydrolase</keyword>
<dbReference type="InterPro" id="IPR049163">
    <property type="entry name" value="Pif1-like_2B_dom"/>
</dbReference>
<keyword evidence="7" id="KW-0347">Helicase</keyword>
<evidence type="ECO:0000313" key="7">
    <source>
        <dbReference type="EMBL" id="AES60456.1"/>
    </source>
</evidence>
<dbReference type="PANTHER" id="PTHR10492">
    <property type="match status" value="1"/>
</dbReference>
<dbReference type="PaxDb" id="3880-AES60456"/>
<keyword evidence="7" id="KW-0547">Nucleotide-binding</keyword>
<dbReference type="HOGENOM" id="CLU_1020712_0_0_1"/>
<reference evidence="7 9" key="2">
    <citation type="journal article" date="2014" name="BMC Genomics">
        <title>An improved genome release (version Mt4.0) for the model legume Medicago truncatula.</title>
        <authorList>
            <person name="Tang H."/>
            <person name="Krishnakumar V."/>
            <person name="Bidwell S."/>
            <person name="Rosen B."/>
            <person name="Chan A."/>
            <person name="Zhou S."/>
            <person name="Gentzbittel L."/>
            <person name="Childs K.L."/>
            <person name="Yandell M."/>
            <person name="Gundlach H."/>
            <person name="Mayer K.F."/>
            <person name="Schwartz D.C."/>
            <person name="Town C.D."/>
        </authorList>
    </citation>
    <scope>GENOME REANNOTATION</scope>
    <source>
        <strain evidence="8 9">cv. Jemalong A17</strain>
    </source>
</reference>
<keyword evidence="4" id="KW-0804">Transcription</keyword>
<dbReference type="SUPFAM" id="SSF101936">
    <property type="entry name" value="DNA-binding pseudobarrel domain"/>
    <property type="match status" value="1"/>
</dbReference>
<dbReference type="STRING" id="3880.G7I786"/>
<evidence type="ECO:0000256" key="4">
    <source>
        <dbReference type="ARBA" id="ARBA00023163"/>
    </source>
</evidence>
<evidence type="ECO:0000313" key="8">
    <source>
        <dbReference type="EnsemblPlants" id="AES60456"/>
    </source>
</evidence>
<dbReference type="Proteomes" id="UP000002051">
    <property type="component" value="Unassembled WGS sequence"/>
</dbReference>
<dbReference type="EnsemblPlants" id="AES60456">
    <property type="protein sequence ID" value="AES60456"/>
    <property type="gene ID" value="MTR_1g045920"/>
</dbReference>
<dbReference type="AlphaFoldDB" id="G7I786"/>
<accession>G7I786</accession>
<dbReference type="GO" id="GO:0003677">
    <property type="term" value="F:DNA binding"/>
    <property type="evidence" value="ECO:0007669"/>
    <property type="project" value="UniProtKB-KW"/>
</dbReference>
<keyword evidence="3" id="KW-0238">DNA-binding</keyword>